<dbReference type="Gene3D" id="3.30.450.20">
    <property type="entry name" value="PAS domain"/>
    <property type="match status" value="2"/>
</dbReference>
<dbReference type="InterPro" id="IPR029151">
    <property type="entry name" value="Sensor-like_sf"/>
</dbReference>
<comment type="subcellular location">
    <subcellularLocation>
        <location evidence="1">Cell membrane</location>
        <topology evidence="1">Multi-pass membrane protein</topology>
    </subcellularLocation>
</comment>
<dbReference type="Gene3D" id="3.30.70.1230">
    <property type="entry name" value="Nucleotide cyclase"/>
    <property type="match status" value="1"/>
</dbReference>
<feature type="compositionally biased region" description="Polar residues" evidence="6">
    <location>
        <begin position="19"/>
        <end position="28"/>
    </location>
</feature>
<organism evidence="9 10">
    <name type="scientific">Thiocapsa imhoffii</name>
    <dbReference type="NCBI Taxonomy" id="382777"/>
    <lineage>
        <taxon>Bacteria</taxon>
        <taxon>Pseudomonadati</taxon>
        <taxon>Pseudomonadota</taxon>
        <taxon>Gammaproteobacteria</taxon>
        <taxon>Chromatiales</taxon>
        <taxon>Chromatiaceae</taxon>
        <taxon>Thiocapsa</taxon>
    </lineage>
</organism>
<gene>
    <name evidence="9" type="ORF">CKO25_12770</name>
</gene>
<name>A0A9X1B9W2_9GAMM</name>
<evidence type="ECO:0000256" key="2">
    <source>
        <dbReference type="ARBA" id="ARBA00022475"/>
    </source>
</evidence>
<comment type="caution">
    <text evidence="9">The sequence shown here is derived from an EMBL/GenBank/DDBJ whole genome shotgun (WGS) entry which is preliminary data.</text>
</comment>
<evidence type="ECO:0000313" key="9">
    <source>
        <dbReference type="EMBL" id="MBK1645500.1"/>
    </source>
</evidence>
<dbReference type="PANTHER" id="PTHR43081">
    <property type="entry name" value="ADENYLATE CYCLASE, TERMINAL-DIFFERENTIATION SPECIFIC-RELATED"/>
    <property type="match status" value="1"/>
</dbReference>
<dbReference type="Proteomes" id="UP001138802">
    <property type="component" value="Unassembled WGS sequence"/>
</dbReference>
<dbReference type="AlphaFoldDB" id="A0A9X1B9W2"/>
<dbReference type="PANTHER" id="PTHR43081:SF1">
    <property type="entry name" value="ADENYLATE CYCLASE, TERMINAL-DIFFERENTIATION SPECIFIC"/>
    <property type="match status" value="1"/>
</dbReference>
<evidence type="ECO:0000256" key="6">
    <source>
        <dbReference type="SAM" id="MobiDB-lite"/>
    </source>
</evidence>
<keyword evidence="5 7" id="KW-0472">Membrane</keyword>
<feature type="transmembrane region" description="Helical" evidence="7">
    <location>
        <begin position="40"/>
        <end position="63"/>
    </location>
</feature>
<dbReference type="InterPro" id="IPR001054">
    <property type="entry name" value="A/G_cyclase"/>
</dbReference>
<feature type="region of interest" description="Disordered" evidence="6">
    <location>
        <begin position="1"/>
        <end position="28"/>
    </location>
</feature>
<feature type="region of interest" description="Disordered" evidence="6">
    <location>
        <begin position="728"/>
        <end position="748"/>
    </location>
</feature>
<evidence type="ECO:0000256" key="7">
    <source>
        <dbReference type="SAM" id="Phobius"/>
    </source>
</evidence>
<evidence type="ECO:0000259" key="8">
    <source>
        <dbReference type="PROSITE" id="PS50125"/>
    </source>
</evidence>
<dbReference type="GO" id="GO:0009190">
    <property type="term" value="P:cyclic nucleotide biosynthetic process"/>
    <property type="evidence" value="ECO:0007669"/>
    <property type="project" value="InterPro"/>
</dbReference>
<dbReference type="SUPFAM" id="SSF103190">
    <property type="entry name" value="Sensory domain-like"/>
    <property type="match status" value="1"/>
</dbReference>
<reference evidence="9 10" key="1">
    <citation type="journal article" date="2020" name="Microorganisms">
        <title>Osmotic Adaptation and Compatible Solute Biosynthesis of Phototrophic Bacteria as Revealed from Genome Analyses.</title>
        <authorList>
            <person name="Imhoff J.F."/>
            <person name="Rahn T."/>
            <person name="Kunzel S."/>
            <person name="Keller A."/>
            <person name="Neulinger S.C."/>
        </authorList>
    </citation>
    <scope>NUCLEOTIDE SEQUENCE [LARGE SCALE GENOMIC DNA]</scope>
    <source>
        <strain evidence="9 10">DSM 21303</strain>
    </source>
</reference>
<dbReference type="CDD" id="cd18773">
    <property type="entry name" value="PDC1_HK_sensor"/>
    <property type="match status" value="1"/>
</dbReference>
<evidence type="ECO:0000313" key="10">
    <source>
        <dbReference type="Proteomes" id="UP001138802"/>
    </source>
</evidence>
<dbReference type="SUPFAM" id="SSF55073">
    <property type="entry name" value="Nucleotide cyclase"/>
    <property type="match status" value="1"/>
</dbReference>
<dbReference type="GO" id="GO:0004016">
    <property type="term" value="F:adenylate cyclase activity"/>
    <property type="evidence" value="ECO:0007669"/>
    <property type="project" value="UniProtKB-ARBA"/>
</dbReference>
<dbReference type="InterPro" id="IPR033479">
    <property type="entry name" value="dCache_1"/>
</dbReference>
<sequence>MSRTSDPSPNSRLPDARQPMTSARQPSPSFLARRLPRPRISFRVAILMLFLIPMMATVMAIVYKMSERAEMVVYQLSSRIVEEVGAKIVARATGIVRVAEGHLLANTAVASATRVIPGQVVLADLFWQQVAFSPELAGMYIADLDGNFVQARTLPEPATRVIDRTTSPPTDRIIVRDRDYRPLAHLERPLAYDPRDRPWFMGTQPERRLQWTDAYRFSDSGRLGITATYPLLDSENRILAVLGVDATLESLSAFLSQQTIGPRSAAFLLDDRDRIIAAPHALEILDADALRPAAEIELDWVRNALTAIQTSTSGGRATPNIVRSVTDGQGYLTHLVTFGEGFSLPWRLVIVVSEADLLSEAQRILQESIVISAIIVILALFVIYPLSATFAESVAQLTHNTWLLRHFRPAEVIPVRSVFSEIQELDRAMQSMRDAITLVEGQLPTEVVRQLSSGAARVELQAEFKTITVLTSALNTLDPLFDHLQPEQVIAFLRAQIEHGRFIVTREDGTLEAFRGDRIHAFWDTPAAPDLAARHACRAALSFVRSCQRDLLDHRVEEPIMRCSGIHLGRGLVGNLGVGGRLRYSSMGRLVETAARLRDANSTYGTAIILSATVQREVKDRFRCRVLDAIRLPGDPQATPIYELRGDLNDRPDEREQTFIDLCETGFSQYRERHWDAAIAAWTRASTLIPGDQASALMIARCAWLKVAVPGFWTLPEDWDGAFPGVPVAHSDRCSDQDQDDSRSRDGD</sequence>
<protein>
    <recommendedName>
        <fullName evidence="8">Guanylate cyclase domain-containing protein</fullName>
    </recommendedName>
</protein>
<keyword evidence="3 7" id="KW-0812">Transmembrane</keyword>
<feature type="compositionally biased region" description="Polar residues" evidence="6">
    <location>
        <begin position="1"/>
        <end position="11"/>
    </location>
</feature>
<evidence type="ECO:0000256" key="3">
    <source>
        <dbReference type="ARBA" id="ARBA00022692"/>
    </source>
</evidence>
<dbReference type="CDD" id="cd07302">
    <property type="entry name" value="CHD"/>
    <property type="match status" value="1"/>
</dbReference>
<evidence type="ECO:0000256" key="4">
    <source>
        <dbReference type="ARBA" id="ARBA00022989"/>
    </source>
</evidence>
<dbReference type="InterPro" id="IPR050697">
    <property type="entry name" value="Adenylyl/Guanylyl_Cyclase_3/4"/>
</dbReference>
<feature type="transmembrane region" description="Helical" evidence="7">
    <location>
        <begin position="369"/>
        <end position="387"/>
    </location>
</feature>
<accession>A0A9X1B9W2</accession>
<dbReference type="EMBL" id="NRSD01000013">
    <property type="protein sequence ID" value="MBK1645500.1"/>
    <property type="molecule type" value="Genomic_DNA"/>
</dbReference>
<proteinExistence type="predicted"/>
<keyword evidence="4 7" id="KW-1133">Transmembrane helix</keyword>
<dbReference type="GO" id="GO:0005886">
    <property type="term" value="C:plasma membrane"/>
    <property type="evidence" value="ECO:0007669"/>
    <property type="project" value="UniProtKB-SubCell"/>
</dbReference>
<dbReference type="PROSITE" id="PS50125">
    <property type="entry name" value="GUANYLATE_CYCLASE_2"/>
    <property type="match status" value="1"/>
</dbReference>
<dbReference type="Pfam" id="PF02743">
    <property type="entry name" value="dCache_1"/>
    <property type="match status" value="1"/>
</dbReference>
<feature type="compositionally biased region" description="Basic and acidic residues" evidence="6">
    <location>
        <begin position="730"/>
        <end position="748"/>
    </location>
</feature>
<dbReference type="GO" id="GO:0035556">
    <property type="term" value="P:intracellular signal transduction"/>
    <property type="evidence" value="ECO:0007669"/>
    <property type="project" value="InterPro"/>
</dbReference>
<dbReference type="SMART" id="SM00044">
    <property type="entry name" value="CYCc"/>
    <property type="match status" value="1"/>
</dbReference>
<feature type="domain" description="Guanylate cyclase" evidence="8">
    <location>
        <begin position="468"/>
        <end position="598"/>
    </location>
</feature>
<evidence type="ECO:0000256" key="1">
    <source>
        <dbReference type="ARBA" id="ARBA00004651"/>
    </source>
</evidence>
<keyword evidence="10" id="KW-1185">Reference proteome</keyword>
<evidence type="ECO:0000256" key="5">
    <source>
        <dbReference type="ARBA" id="ARBA00023136"/>
    </source>
</evidence>
<keyword evidence="2" id="KW-1003">Cell membrane</keyword>
<dbReference type="InterPro" id="IPR029787">
    <property type="entry name" value="Nucleotide_cyclase"/>
</dbReference>